<keyword evidence="3" id="KW-1185">Reference proteome</keyword>
<proteinExistence type="predicted"/>
<sequence length="104" mass="11470">MHPEWFLCFFEGSTGRISDGRVIVYCSAEYAGLLPLILPFLQPYPKFIHGANFASGGAGVLTETNQGLVVDLQTQLKYFEEVQKLLITELGEAQAKALISEAVY</sequence>
<dbReference type="InterPro" id="IPR036514">
    <property type="entry name" value="SGNH_hydro_sf"/>
</dbReference>
<dbReference type="Proteomes" id="UP001370490">
    <property type="component" value="Unassembled WGS sequence"/>
</dbReference>
<dbReference type="PANTHER" id="PTHR45966:SF13">
    <property type="entry name" value="GDSL ESTERASE_LIPASE"/>
    <property type="match status" value="1"/>
</dbReference>
<accession>A0AAN8ZKI6</accession>
<evidence type="ECO:0000256" key="1">
    <source>
        <dbReference type="ARBA" id="ARBA00022729"/>
    </source>
</evidence>
<dbReference type="PANTHER" id="PTHR45966">
    <property type="entry name" value="GDSL-LIKE LIPASE/ACYLHYDROLASE"/>
    <property type="match status" value="1"/>
</dbReference>
<dbReference type="Gene3D" id="3.40.50.1110">
    <property type="entry name" value="SGNH hydrolase"/>
    <property type="match status" value="1"/>
</dbReference>
<evidence type="ECO:0000313" key="3">
    <source>
        <dbReference type="Proteomes" id="UP001370490"/>
    </source>
</evidence>
<dbReference type="InterPro" id="IPR044552">
    <property type="entry name" value="GLIP1-5/GLL25"/>
</dbReference>
<protein>
    <submittedName>
        <fullName evidence="2">Uncharacterized protein</fullName>
    </submittedName>
</protein>
<dbReference type="EMBL" id="JBAMMX010000004">
    <property type="protein sequence ID" value="KAK6941236.1"/>
    <property type="molecule type" value="Genomic_DNA"/>
</dbReference>
<gene>
    <name evidence="2" type="ORF">RJ641_026613</name>
</gene>
<organism evidence="2 3">
    <name type="scientific">Dillenia turbinata</name>
    <dbReference type="NCBI Taxonomy" id="194707"/>
    <lineage>
        <taxon>Eukaryota</taxon>
        <taxon>Viridiplantae</taxon>
        <taxon>Streptophyta</taxon>
        <taxon>Embryophyta</taxon>
        <taxon>Tracheophyta</taxon>
        <taxon>Spermatophyta</taxon>
        <taxon>Magnoliopsida</taxon>
        <taxon>eudicotyledons</taxon>
        <taxon>Gunneridae</taxon>
        <taxon>Pentapetalae</taxon>
        <taxon>Dilleniales</taxon>
        <taxon>Dilleniaceae</taxon>
        <taxon>Dillenia</taxon>
    </lineage>
</organism>
<name>A0AAN8ZKI6_9MAGN</name>
<dbReference type="AlphaFoldDB" id="A0AAN8ZKI6"/>
<keyword evidence="1" id="KW-0732">Signal</keyword>
<evidence type="ECO:0000313" key="2">
    <source>
        <dbReference type="EMBL" id="KAK6941236.1"/>
    </source>
</evidence>
<comment type="caution">
    <text evidence="2">The sequence shown here is derived from an EMBL/GenBank/DDBJ whole genome shotgun (WGS) entry which is preliminary data.</text>
</comment>
<reference evidence="2 3" key="1">
    <citation type="submission" date="2023-12" db="EMBL/GenBank/DDBJ databases">
        <title>A high-quality genome assembly for Dillenia turbinata (Dilleniales).</title>
        <authorList>
            <person name="Chanderbali A."/>
        </authorList>
    </citation>
    <scope>NUCLEOTIDE SEQUENCE [LARGE SCALE GENOMIC DNA]</scope>
    <source>
        <strain evidence="2">LSX21</strain>
        <tissue evidence="2">Leaf</tissue>
    </source>
</reference>